<feature type="domain" description="Fatty acid desaturase" evidence="13">
    <location>
        <begin position="14"/>
        <end position="179"/>
    </location>
</feature>
<dbReference type="GO" id="GO:0016717">
    <property type="term" value="F:oxidoreductase activity, acting on paired donors, with oxidation of a pair of donors resulting in the reduction of molecular oxygen to two molecules of water"/>
    <property type="evidence" value="ECO:0007669"/>
    <property type="project" value="InterPro"/>
</dbReference>
<accession>A0A512BJ33</accession>
<dbReference type="EMBL" id="BJYT01000034">
    <property type="protein sequence ID" value="GEO11970.1"/>
    <property type="molecule type" value="Genomic_DNA"/>
</dbReference>
<keyword evidence="8" id="KW-0408">Iron</keyword>
<keyword evidence="7" id="KW-0560">Oxidoreductase</keyword>
<dbReference type="InterPro" id="IPR015876">
    <property type="entry name" value="Acyl-CoA_DS"/>
</dbReference>
<proteinExistence type="inferred from homology"/>
<gene>
    <name evidence="14" type="ORF">SAE01_44660</name>
</gene>
<evidence type="ECO:0000256" key="4">
    <source>
        <dbReference type="ARBA" id="ARBA00022692"/>
    </source>
</evidence>
<comment type="caution">
    <text evidence="14">The sequence shown here is derived from an EMBL/GenBank/DDBJ whole genome shotgun (WGS) entry which is preliminary data.</text>
</comment>
<keyword evidence="6 12" id="KW-1133">Transmembrane helix</keyword>
<dbReference type="Pfam" id="PF00487">
    <property type="entry name" value="FA_desaturase"/>
    <property type="match status" value="1"/>
</dbReference>
<keyword evidence="3" id="KW-0444">Lipid biosynthesis</keyword>
<dbReference type="PANTHER" id="PTHR11351:SF31">
    <property type="entry name" value="DESATURASE 1, ISOFORM A-RELATED"/>
    <property type="match status" value="1"/>
</dbReference>
<dbReference type="Proteomes" id="UP000321513">
    <property type="component" value="Unassembled WGS sequence"/>
</dbReference>
<dbReference type="PANTHER" id="PTHR11351">
    <property type="entry name" value="ACYL-COA DESATURASE"/>
    <property type="match status" value="1"/>
</dbReference>
<keyword evidence="10 12" id="KW-0472">Membrane</keyword>
<name>A0A512BJ33_9BACT</name>
<comment type="subcellular location">
    <subcellularLocation>
        <location evidence="1">Membrane</location>
        <topology evidence="1">Multi-pass membrane protein</topology>
    </subcellularLocation>
</comment>
<evidence type="ECO:0000259" key="13">
    <source>
        <dbReference type="Pfam" id="PF00487"/>
    </source>
</evidence>
<keyword evidence="9" id="KW-0443">Lipid metabolism</keyword>
<evidence type="ECO:0000256" key="6">
    <source>
        <dbReference type="ARBA" id="ARBA00022989"/>
    </source>
</evidence>
<organism evidence="14 15">
    <name type="scientific">Segetibacter aerophilus</name>
    <dbReference type="NCBI Taxonomy" id="670293"/>
    <lineage>
        <taxon>Bacteria</taxon>
        <taxon>Pseudomonadati</taxon>
        <taxon>Bacteroidota</taxon>
        <taxon>Chitinophagia</taxon>
        <taxon>Chitinophagales</taxon>
        <taxon>Chitinophagaceae</taxon>
        <taxon>Segetibacter</taxon>
    </lineage>
</organism>
<evidence type="ECO:0000256" key="5">
    <source>
        <dbReference type="ARBA" id="ARBA00022832"/>
    </source>
</evidence>
<evidence type="ECO:0000256" key="10">
    <source>
        <dbReference type="ARBA" id="ARBA00023136"/>
    </source>
</evidence>
<evidence type="ECO:0000256" key="7">
    <source>
        <dbReference type="ARBA" id="ARBA00023002"/>
    </source>
</evidence>
<keyword evidence="5" id="KW-0276">Fatty acid metabolism</keyword>
<evidence type="ECO:0000313" key="15">
    <source>
        <dbReference type="Proteomes" id="UP000321513"/>
    </source>
</evidence>
<evidence type="ECO:0000256" key="11">
    <source>
        <dbReference type="ARBA" id="ARBA00023160"/>
    </source>
</evidence>
<evidence type="ECO:0000256" key="9">
    <source>
        <dbReference type="ARBA" id="ARBA00023098"/>
    </source>
</evidence>
<evidence type="ECO:0000256" key="1">
    <source>
        <dbReference type="ARBA" id="ARBA00004141"/>
    </source>
</evidence>
<dbReference type="InterPro" id="IPR005804">
    <property type="entry name" value="FA_desaturase_dom"/>
</dbReference>
<comment type="similarity">
    <text evidence="2">Belongs to the fatty acid desaturase type 2 family.</text>
</comment>
<evidence type="ECO:0000256" key="12">
    <source>
        <dbReference type="SAM" id="Phobius"/>
    </source>
</evidence>
<evidence type="ECO:0000256" key="2">
    <source>
        <dbReference type="ARBA" id="ARBA00008749"/>
    </source>
</evidence>
<keyword evidence="4 12" id="KW-0812">Transmembrane</keyword>
<feature type="transmembrane region" description="Helical" evidence="12">
    <location>
        <begin position="99"/>
        <end position="116"/>
    </location>
</feature>
<keyword evidence="11" id="KW-0275">Fatty acid biosynthesis</keyword>
<dbReference type="GO" id="GO:0006633">
    <property type="term" value="P:fatty acid biosynthetic process"/>
    <property type="evidence" value="ECO:0007669"/>
    <property type="project" value="UniProtKB-KW"/>
</dbReference>
<evidence type="ECO:0000313" key="14">
    <source>
        <dbReference type="EMBL" id="GEO11970.1"/>
    </source>
</evidence>
<protein>
    <submittedName>
        <fullName evidence="14">Fatty acid desaturase</fullName>
    </submittedName>
</protein>
<keyword evidence="15" id="KW-1185">Reference proteome</keyword>
<evidence type="ECO:0000256" key="3">
    <source>
        <dbReference type="ARBA" id="ARBA00022516"/>
    </source>
</evidence>
<sequence>MYTTSKTWEKVFYFLTWFTQGSSFLVPRAYGVMHRMHHEYSDTEQDPHSPHFFKDVWHMMLHTAKIYHAFLTKERLPEEKFTREYLPVWEKLDRIGYSWTSRLLFSAAYIAFYIYFAPSIFWFLLLPFHFLMGPIQGAIVNWFGHKLGYQNFKNGDHSRNSTPFGFLLMGELFQNNHHYAKDSANFAKKWFEFDMTYLIMRVLHTVRIIRLKPASIASNNTSFQTQL</sequence>
<reference evidence="14 15" key="1">
    <citation type="submission" date="2019-07" db="EMBL/GenBank/DDBJ databases">
        <title>Whole genome shotgun sequence of Segetibacter aerophilus NBRC 106135.</title>
        <authorList>
            <person name="Hosoyama A."/>
            <person name="Uohara A."/>
            <person name="Ohji S."/>
            <person name="Ichikawa N."/>
        </authorList>
    </citation>
    <scope>NUCLEOTIDE SEQUENCE [LARGE SCALE GENOMIC DNA]</scope>
    <source>
        <strain evidence="14 15">NBRC 106135</strain>
    </source>
</reference>
<dbReference type="GO" id="GO:0016020">
    <property type="term" value="C:membrane"/>
    <property type="evidence" value="ECO:0007669"/>
    <property type="project" value="UniProtKB-SubCell"/>
</dbReference>
<evidence type="ECO:0000256" key="8">
    <source>
        <dbReference type="ARBA" id="ARBA00023004"/>
    </source>
</evidence>
<dbReference type="AlphaFoldDB" id="A0A512BJ33"/>